<dbReference type="Pfam" id="PF06468">
    <property type="entry name" value="Spond_N"/>
    <property type="match status" value="1"/>
</dbReference>
<protein>
    <submittedName>
        <fullName evidence="3">Spondin like protein</fullName>
    </submittedName>
</protein>
<evidence type="ECO:0000256" key="1">
    <source>
        <dbReference type="SAM" id="SignalP"/>
    </source>
</evidence>
<dbReference type="AlphaFoldDB" id="B7G731"/>
<feature type="domain" description="Spondin" evidence="2">
    <location>
        <begin position="1"/>
        <end position="216"/>
    </location>
</feature>
<organism evidence="3 4">
    <name type="scientific">Phaeodactylum tricornutum (strain CCAP 1055/1)</name>
    <dbReference type="NCBI Taxonomy" id="556484"/>
    <lineage>
        <taxon>Eukaryota</taxon>
        <taxon>Sar</taxon>
        <taxon>Stramenopiles</taxon>
        <taxon>Ochrophyta</taxon>
        <taxon>Bacillariophyta</taxon>
        <taxon>Bacillariophyceae</taxon>
        <taxon>Bacillariophycidae</taxon>
        <taxon>Naviculales</taxon>
        <taxon>Phaeodactylaceae</taxon>
        <taxon>Phaeodactylum</taxon>
    </lineage>
</organism>
<reference evidence="3 4" key="1">
    <citation type="journal article" date="2008" name="Nature">
        <title>The Phaeodactylum genome reveals the evolutionary history of diatom genomes.</title>
        <authorList>
            <person name="Bowler C."/>
            <person name="Allen A.E."/>
            <person name="Badger J.H."/>
            <person name="Grimwood J."/>
            <person name="Jabbari K."/>
            <person name="Kuo A."/>
            <person name="Maheswari U."/>
            <person name="Martens C."/>
            <person name="Maumus F."/>
            <person name="Otillar R.P."/>
            <person name="Rayko E."/>
            <person name="Salamov A."/>
            <person name="Vandepoele K."/>
            <person name="Beszteri B."/>
            <person name="Gruber A."/>
            <person name="Heijde M."/>
            <person name="Katinka M."/>
            <person name="Mock T."/>
            <person name="Valentin K."/>
            <person name="Verret F."/>
            <person name="Berges J.A."/>
            <person name="Brownlee C."/>
            <person name="Cadoret J.P."/>
            <person name="Chiovitti A."/>
            <person name="Choi C.J."/>
            <person name="Coesel S."/>
            <person name="De Martino A."/>
            <person name="Detter J.C."/>
            <person name="Durkin C."/>
            <person name="Falciatore A."/>
            <person name="Fournet J."/>
            <person name="Haruta M."/>
            <person name="Huysman M.J."/>
            <person name="Jenkins B.D."/>
            <person name="Jiroutova K."/>
            <person name="Jorgensen R.E."/>
            <person name="Joubert Y."/>
            <person name="Kaplan A."/>
            <person name="Kroger N."/>
            <person name="Kroth P.G."/>
            <person name="La Roche J."/>
            <person name="Lindquist E."/>
            <person name="Lommer M."/>
            <person name="Martin-Jezequel V."/>
            <person name="Lopez P.J."/>
            <person name="Lucas S."/>
            <person name="Mangogna M."/>
            <person name="McGinnis K."/>
            <person name="Medlin L.K."/>
            <person name="Montsant A."/>
            <person name="Oudot-Le Secq M.P."/>
            <person name="Napoli C."/>
            <person name="Obornik M."/>
            <person name="Parker M.S."/>
            <person name="Petit J.L."/>
            <person name="Porcel B.M."/>
            <person name="Poulsen N."/>
            <person name="Robison M."/>
            <person name="Rychlewski L."/>
            <person name="Rynearson T.A."/>
            <person name="Schmutz J."/>
            <person name="Shapiro H."/>
            <person name="Siaut M."/>
            <person name="Stanley M."/>
            <person name="Sussman M.R."/>
            <person name="Taylor A.R."/>
            <person name="Vardi A."/>
            <person name="von Dassow P."/>
            <person name="Vyverman W."/>
            <person name="Willis A."/>
            <person name="Wyrwicz L.S."/>
            <person name="Rokhsar D.S."/>
            <person name="Weissenbach J."/>
            <person name="Armbrust E.V."/>
            <person name="Green B.R."/>
            <person name="Van de Peer Y."/>
            <person name="Grigoriev I.V."/>
        </authorList>
    </citation>
    <scope>NUCLEOTIDE SEQUENCE [LARGE SCALE GENOMIC DNA]</scope>
    <source>
        <strain evidence="3 4">CCAP 1055/1</strain>
    </source>
</reference>
<dbReference type="PROSITE" id="PS51020">
    <property type="entry name" value="SPONDIN"/>
    <property type="match status" value="1"/>
</dbReference>
<evidence type="ECO:0000313" key="3">
    <source>
        <dbReference type="EMBL" id="EEC45699.1"/>
    </source>
</evidence>
<dbReference type="OrthoDB" id="43709at2759"/>
<evidence type="ECO:0000259" key="2">
    <source>
        <dbReference type="PROSITE" id="PS51020"/>
    </source>
</evidence>
<sequence>MALRTLIPIVFAGLFFCIVSADIVVINDLIEPEEIFDFKTLADSDHFWTASKMNRTKYYCVFRNLWDEAHHPKIHALAAKPTNVVWNRETRGDTFEREIEAAGELVYSFGKGKGFFIDQDDNEENYAFLDGITVDSDFPFISGMAGINPSPDWFTGFYLLDSIDEFDRTFWNRIKIHTYPWDAGTDAGETYTSPDSDLDPPLDVERIFPQNAPDGIFVSPDGSTVHPVGEWECILHVCPDENDCERENWPPSNGCDVLKYPGCDEMCDPEVTSPCQQCQPRTSDNGSVFYPNCCESGYRPTSGDCDGNGSSASRTVFPLLSLIGGLFAASMS</sequence>
<feature type="chain" id="PRO_5002855505" evidence="1">
    <location>
        <begin position="22"/>
        <end position="332"/>
    </location>
</feature>
<dbReference type="InterPro" id="IPR009465">
    <property type="entry name" value="Spondin_N"/>
</dbReference>
<dbReference type="InterPro" id="IPR038678">
    <property type="entry name" value="Spondin_N_sf"/>
</dbReference>
<dbReference type="STRING" id="556484.B7G731"/>
<dbReference type="KEGG" id="pti:PHATRDRAFT_48425"/>
<keyword evidence="1" id="KW-0732">Signal</keyword>
<dbReference type="RefSeq" id="XP_002182963.1">
    <property type="nucleotide sequence ID" value="XM_002182927.1"/>
</dbReference>
<reference evidence="4" key="2">
    <citation type="submission" date="2008-08" db="EMBL/GenBank/DDBJ databases">
        <authorList>
            <consortium name="Diatom Consortium"/>
            <person name="Grigoriev I."/>
            <person name="Grimwood J."/>
            <person name="Kuo A."/>
            <person name="Otillar R.P."/>
            <person name="Salamov A."/>
            <person name="Detter J.C."/>
            <person name="Lindquist E."/>
            <person name="Shapiro H."/>
            <person name="Lucas S."/>
            <person name="Glavina del Rio T."/>
            <person name="Pitluck S."/>
            <person name="Rokhsar D."/>
            <person name="Bowler C."/>
        </authorList>
    </citation>
    <scope>GENOME REANNOTATION</scope>
    <source>
        <strain evidence="4">CCAP 1055/1</strain>
    </source>
</reference>
<dbReference type="EMBL" id="CM000619">
    <property type="protein sequence ID" value="EEC45699.1"/>
    <property type="molecule type" value="Genomic_DNA"/>
</dbReference>
<keyword evidence="4" id="KW-1185">Reference proteome</keyword>
<dbReference type="InParanoid" id="B7G731"/>
<proteinExistence type="predicted"/>
<dbReference type="Proteomes" id="UP000000759">
    <property type="component" value="Chromosome 17"/>
</dbReference>
<name>B7G731_PHATC</name>
<accession>B7G731</accession>
<dbReference type="GeneID" id="7203606"/>
<feature type="signal peptide" evidence="1">
    <location>
        <begin position="1"/>
        <end position="21"/>
    </location>
</feature>
<dbReference type="PaxDb" id="2850-Phatr48425"/>
<gene>
    <name evidence="3" type="ORF">PHATRDRAFT_48425</name>
</gene>
<evidence type="ECO:0000313" key="4">
    <source>
        <dbReference type="Proteomes" id="UP000000759"/>
    </source>
</evidence>
<dbReference type="Gene3D" id="2.60.40.2130">
    <property type="entry name" value="F-spondin domain"/>
    <property type="match status" value="1"/>
</dbReference>
<dbReference type="eggNOG" id="KOG3539">
    <property type="taxonomic scope" value="Eukaryota"/>
</dbReference>